<evidence type="ECO:0000313" key="1">
    <source>
        <dbReference type="EMBL" id="ODN70235.1"/>
    </source>
</evidence>
<keyword evidence="2" id="KW-1185">Reference proteome</keyword>
<dbReference type="InterPro" id="IPR015797">
    <property type="entry name" value="NUDIX_hydrolase-like_dom_sf"/>
</dbReference>
<dbReference type="SUPFAM" id="SSF55811">
    <property type="entry name" value="Nudix"/>
    <property type="match status" value="1"/>
</dbReference>
<accession>A0A1E3H269</accession>
<evidence type="ECO:0000313" key="2">
    <source>
        <dbReference type="Proteomes" id="UP000094622"/>
    </source>
</evidence>
<dbReference type="EMBL" id="MCRJ01000057">
    <property type="protein sequence ID" value="ODN70235.1"/>
    <property type="molecule type" value="Genomic_DNA"/>
</dbReference>
<comment type="caution">
    <text evidence="1">The sequence shown here is derived from an EMBL/GenBank/DDBJ whole genome shotgun (WGS) entry which is preliminary data.</text>
</comment>
<dbReference type="Proteomes" id="UP000094622">
    <property type="component" value="Unassembled WGS sequence"/>
</dbReference>
<sequence length="253" mass="26697">MRSTAWVAPDGTPVTVAPIATVDLRLVSGSWTEDAALKARVAAHWAAEVARNPSLWNGSVLATRAPGRAGGLVLEAGVLRADAITMEFAGFVAWRDWGFPDLGFRNLFGSAVIQSSDGALFYGRMADWTANAGKVYPPGGSLEPRDLRADGTIDVIGSIETEMAEETGLAAAQAVVAGTYAVFDGPRVSVARHYRFRQTADELLAGIRAEIAGQRRSELSDMVVIRDAAALDPETVPGYALAIAETVLGPAQD</sequence>
<dbReference type="AlphaFoldDB" id="A0A1E3H269"/>
<dbReference type="RefSeq" id="WP_069307056.1">
    <property type="nucleotide sequence ID" value="NZ_MCRJ01000057.1"/>
</dbReference>
<reference evidence="1 2" key="1">
    <citation type="submission" date="2016-07" db="EMBL/GenBank/DDBJ databases">
        <title>Draft Genome Sequence of Methylobrevis pamukkalensis PK2.</title>
        <authorList>
            <person name="Vasilenko O.V."/>
            <person name="Doronina N.V."/>
            <person name="Shmareva M.N."/>
            <person name="Tarlachkov S.V."/>
            <person name="Mustakhimov I."/>
            <person name="Trotsenko Y.A."/>
        </authorList>
    </citation>
    <scope>NUCLEOTIDE SEQUENCE [LARGE SCALE GENOMIC DNA]</scope>
    <source>
        <strain evidence="1 2">PK2</strain>
    </source>
</reference>
<evidence type="ECO:0008006" key="3">
    <source>
        <dbReference type="Google" id="ProtNLM"/>
    </source>
</evidence>
<dbReference type="OrthoDB" id="9806849at2"/>
<name>A0A1E3H269_9HYPH</name>
<organism evidence="1 2">
    <name type="scientific">Methylobrevis pamukkalensis</name>
    <dbReference type="NCBI Taxonomy" id="1439726"/>
    <lineage>
        <taxon>Bacteria</taxon>
        <taxon>Pseudomonadati</taxon>
        <taxon>Pseudomonadota</taxon>
        <taxon>Alphaproteobacteria</taxon>
        <taxon>Hyphomicrobiales</taxon>
        <taxon>Pleomorphomonadaceae</taxon>
        <taxon>Methylobrevis</taxon>
    </lineage>
</organism>
<proteinExistence type="predicted"/>
<gene>
    <name evidence="1" type="ORF">A6302_02446</name>
</gene>
<protein>
    <recommendedName>
        <fullName evidence="3">NUDIX domain protein</fullName>
    </recommendedName>
</protein>